<proteinExistence type="predicted"/>
<name>A0AAE0NAR2_9PEZI</name>
<dbReference type="Pfam" id="PF00583">
    <property type="entry name" value="Acetyltransf_1"/>
    <property type="match status" value="1"/>
</dbReference>
<comment type="caution">
    <text evidence="5">The sequence shown here is derived from an EMBL/GenBank/DDBJ whole genome shotgun (WGS) entry which is preliminary data.</text>
</comment>
<protein>
    <submittedName>
        <fullName evidence="5">Acyl-CoA N-acyltransferase</fullName>
    </submittedName>
</protein>
<dbReference type="AlphaFoldDB" id="A0AAE0NAR2"/>
<evidence type="ECO:0000256" key="1">
    <source>
        <dbReference type="ARBA" id="ARBA00022679"/>
    </source>
</evidence>
<dbReference type="PANTHER" id="PTHR10545:SF29">
    <property type="entry name" value="GH14572P-RELATED"/>
    <property type="match status" value="1"/>
</dbReference>
<dbReference type="InterPro" id="IPR000182">
    <property type="entry name" value="GNAT_dom"/>
</dbReference>
<accession>A0AAE0NAR2</accession>
<reference evidence="5" key="1">
    <citation type="journal article" date="2023" name="Mol. Phylogenet. Evol.">
        <title>Genome-scale phylogeny and comparative genomics of the fungal order Sordariales.</title>
        <authorList>
            <person name="Hensen N."/>
            <person name="Bonometti L."/>
            <person name="Westerberg I."/>
            <person name="Brannstrom I.O."/>
            <person name="Guillou S."/>
            <person name="Cros-Aarteil S."/>
            <person name="Calhoun S."/>
            <person name="Haridas S."/>
            <person name="Kuo A."/>
            <person name="Mondo S."/>
            <person name="Pangilinan J."/>
            <person name="Riley R."/>
            <person name="LaButti K."/>
            <person name="Andreopoulos B."/>
            <person name="Lipzen A."/>
            <person name="Chen C."/>
            <person name="Yan M."/>
            <person name="Daum C."/>
            <person name="Ng V."/>
            <person name="Clum A."/>
            <person name="Steindorff A."/>
            <person name="Ohm R.A."/>
            <person name="Martin F."/>
            <person name="Silar P."/>
            <person name="Natvig D.O."/>
            <person name="Lalanne C."/>
            <person name="Gautier V."/>
            <person name="Ament-Velasquez S.L."/>
            <person name="Kruys A."/>
            <person name="Hutchinson M.I."/>
            <person name="Powell A.J."/>
            <person name="Barry K."/>
            <person name="Miller A.N."/>
            <person name="Grigoriev I.V."/>
            <person name="Debuchy R."/>
            <person name="Gladieux P."/>
            <person name="Hiltunen Thoren M."/>
            <person name="Johannesson H."/>
        </authorList>
    </citation>
    <scope>NUCLEOTIDE SEQUENCE</scope>
    <source>
        <strain evidence="5">CBS 958.72</strain>
    </source>
</reference>
<reference evidence="5" key="2">
    <citation type="submission" date="2023-06" db="EMBL/GenBank/DDBJ databases">
        <authorList>
            <consortium name="Lawrence Berkeley National Laboratory"/>
            <person name="Haridas S."/>
            <person name="Hensen N."/>
            <person name="Bonometti L."/>
            <person name="Westerberg I."/>
            <person name="Brannstrom I.O."/>
            <person name="Guillou S."/>
            <person name="Cros-Aarteil S."/>
            <person name="Calhoun S."/>
            <person name="Kuo A."/>
            <person name="Mondo S."/>
            <person name="Pangilinan J."/>
            <person name="Riley R."/>
            <person name="Labutti K."/>
            <person name="Andreopoulos B."/>
            <person name="Lipzen A."/>
            <person name="Chen C."/>
            <person name="Yanf M."/>
            <person name="Daum C."/>
            <person name="Ng V."/>
            <person name="Clum A."/>
            <person name="Steindorff A."/>
            <person name="Ohm R."/>
            <person name="Martin F."/>
            <person name="Silar P."/>
            <person name="Natvig D."/>
            <person name="Lalanne C."/>
            <person name="Gautier V."/>
            <person name="Ament-Velasquez S.L."/>
            <person name="Kruys A."/>
            <person name="Hutchinson M.I."/>
            <person name="Powell A.J."/>
            <person name="Barry K."/>
            <person name="Miller A.N."/>
            <person name="Grigoriev I.V."/>
            <person name="Debuchy R."/>
            <person name="Gladieux P."/>
            <person name="Thoren M.H."/>
            <person name="Johannesson H."/>
        </authorList>
    </citation>
    <scope>NUCLEOTIDE SEQUENCE</scope>
    <source>
        <strain evidence="5">CBS 958.72</strain>
    </source>
</reference>
<dbReference type="SUPFAM" id="SSF55729">
    <property type="entry name" value="Acyl-CoA N-acyltransferases (Nat)"/>
    <property type="match status" value="1"/>
</dbReference>
<dbReference type="GO" id="GO:0008080">
    <property type="term" value="F:N-acetyltransferase activity"/>
    <property type="evidence" value="ECO:0007669"/>
    <property type="project" value="TreeGrafter"/>
</dbReference>
<evidence type="ECO:0000313" key="6">
    <source>
        <dbReference type="Proteomes" id="UP001287356"/>
    </source>
</evidence>
<organism evidence="5 6">
    <name type="scientific">Lasiosphaeria ovina</name>
    <dbReference type="NCBI Taxonomy" id="92902"/>
    <lineage>
        <taxon>Eukaryota</taxon>
        <taxon>Fungi</taxon>
        <taxon>Dikarya</taxon>
        <taxon>Ascomycota</taxon>
        <taxon>Pezizomycotina</taxon>
        <taxon>Sordariomycetes</taxon>
        <taxon>Sordariomycetidae</taxon>
        <taxon>Sordariales</taxon>
        <taxon>Lasiosphaeriaceae</taxon>
        <taxon>Lasiosphaeria</taxon>
    </lineage>
</organism>
<dbReference type="PANTHER" id="PTHR10545">
    <property type="entry name" value="DIAMINE N-ACETYLTRANSFERASE"/>
    <property type="match status" value="1"/>
</dbReference>
<evidence type="ECO:0000256" key="3">
    <source>
        <dbReference type="SAM" id="MobiDB-lite"/>
    </source>
</evidence>
<evidence type="ECO:0000259" key="4">
    <source>
        <dbReference type="PROSITE" id="PS51186"/>
    </source>
</evidence>
<dbReference type="InterPro" id="IPR016181">
    <property type="entry name" value="Acyl_CoA_acyltransferase"/>
</dbReference>
<dbReference type="InterPro" id="IPR051016">
    <property type="entry name" value="Diverse_Substrate_AcTransf"/>
</dbReference>
<keyword evidence="6" id="KW-1185">Reference proteome</keyword>
<evidence type="ECO:0000256" key="2">
    <source>
        <dbReference type="ARBA" id="ARBA00023315"/>
    </source>
</evidence>
<feature type="region of interest" description="Disordered" evidence="3">
    <location>
        <begin position="45"/>
        <end position="67"/>
    </location>
</feature>
<gene>
    <name evidence="5" type="ORF">B0T24DRAFT_574175</name>
</gene>
<sequence length="185" mass="20080">MPPPHTIRFARPADVPTILSFIIKAAAEQAPDAVVEVTEASLSSTLHLDTSSQPSATTTTNPNQTPQPRFAWPLLIISPDGTTAGLAVYLYNFSTWRARPGVCLEELYVLPQYRRLGYGRLLVEAMAREAHAAGCAKMEWVCLRDNVRALRFYEGLGAARMDDRVVLKVGPEGIRGLAGGVGGMD</sequence>
<dbReference type="EMBL" id="JAULSN010000003">
    <property type="protein sequence ID" value="KAK3377051.1"/>
    <property type="molecule type" value="Genomic_DNA"/>
</dbReference>
<keyword evidence="1" id="KW-0808">Transferase</keyword>
<dbReference type="PROSITE" id="PS51186">
    <property type="entry name" value="GNAT"/>
    <property type="match status" value="1"/>
</dbReference>
<dbReference type="CDD" id="cd04301">
    <property type="entry name" value="NAT_SF"/>
    <property type="match status" value="1"/>
</dbReference>
<keyword evidence="2" id="KW-0012">Acyltransferase</keyword>
<evidence type="ECO:0000313" key="5">
    <source>
        <dbReference type="EMBL" id="KAK3377051.1"/>
    </source>
</evidence>
<dbReference type="Gene3D" id="3.40.630.30">
    <property type="match status" value="1"/>
</dbReference>
<dbReference type="Proteomes" id="UP001287356">
    <property type="component" value="Unassembled WGS sequence"/>
</dbReference>
<feature type="domain" description="N-acetyltransferase" evidence="4">
    <location>
        <begin position="32"/>
        <end position="185"/>
    </location>
</feature>